<feature type="coiled-coil region" evidence="1">
    <location>
        <begin position="72"/>
        <end position="99"/>
    </location>
</feature>
<gene>
    <name evidence="3" type="ORF">GV64_04590</name>
</gene>
<evidence type="ECO:0000256" key="2">
    <source>
        <dbReference type="SAM" id="MobiDB-lite"/>
    </source>
</evidence>
<keyword evidence="4" id="KW-1185">Reference proteome</keyword>
<name>A0A081K7J4_9GAMM</name>
<dbReference type="EMBL" id="JOJP01000001">
    <property type="protein sequence ID" value="KEI70120.1"/>
    <property type="molecule type" value="Genomic_DNA"/>
</dbReference>
<accession>A0A081K7J4</accession>
<dbReference type="AlphaFoldDB" id="A0A081K7J4"/>
<feature type="compositionally biased region" description="Basic and acidic residues" evidence="2">
    <location>
        <begin position="429"/>
        <end position="440"/>
    </location>
</feature>
<evidence type="ECO:0000256" key="1">
    <source>
        <dbReference type="SAM" id="Coils"/>
    </source>
</evidence>
<organism evidence="3 4">
    <name type="scientific">Endozoicomonas elysicola</name>
    <dbReference type="NCBI Taxonomy" id="305900"/>
    <lineage>
        <taxon>Bacteria</taxon>
        <taxon>Pseudomonadati</taxon>
        <taxon>Pseudomonadota</taxon>
        <taxon>Gammaproteobacteria</taxon>
        <taxon>Oceanospirillales</taxon>
        <taxon>Endozoicomonadaceae</taxon>
        <taxon>Endozoicomonas</taxon>
    </lineage>
</organism>
<keyword evidence="1" id="KW-0175">Coiled coil</keyword>
<dbReference type="STRING" id="305900.GV64_04590"/>
<comment type="caution">
    <text evidence="3">The sequence shown here is derived from an EMBL/GenBank/DDBJ whole genome shotgun (WGS) entry which is preliminary data.</text>
</comment>
<protein>
    <submittedName>
        <fullName evidence="3">Uncharacterized protein</fullName>
    </submittedName>
</protein>
<proteinExistence type="predicted"/>
<dbReference type="Proteomes" id="UP000027997">
    <property type="component" value="Unassembled WGS sequence"/>
</dbReference>
<sequence length="452" mass="49715">MAGAVLGQNIVQYPDLGSGPLNVDSRGKAFGSSVESLDDGLPAGDREVLQFDGNAPTEKDRVVSEVVQNGDGSNERAEIDCLKKEIDELEKEIMQQSGEFSPISDEKIRDYEGCIRGFKGEIDNVHKQREQLIALFSSEFVAPLKELIQMLGEFREDDFDKVHLCHLDQRTPVSAESIFYASDIGVGLSGIPTAFTWDDVPFSAIESMFNNLDVSAYHGEGAFVDSVVTQPSVPQPFIQGNAKQKYTPIPGQDMGTAERHSAAPVQGSIAAPSTDFVPASDSENPRVVPDAASMNKGEVFPFSGQSDVVRESQILDENKLQDNTRKSIFIWKLFEKLLDACPASLKGSSEVEAGLKTQVLENLKKEESLSSVARDNQLEALKERKKRLENIRSYFKELSVASEWMRKMELFVNRKEALKGIAKDGGGSAHDDSRMNDKSQKPLPQADLVVHA</sequence>
<evidence type="ECO:0000313" key="4">
    <source>
        <dbReference type="Proteomes" id="UP000027997"/>
    </source>
</evidence>
<evidence type="ECO:0000313" key="3">
    <source>
        <dbReference type="EMBL" id="KEI70120.1"/>
    </source>
</evidence>
<feature type="region of interest" description="Disordered" evidence="2">
    <location>
        <begin position="422"/>
        <end position="452"/>
    </location>
</feature>
<reference evidence="3 4" key="1">
    <citation type="submission" date="2014-06" db="EMBL/GenBank/DDBJ databases">
        <title>Whole Genome Sequences of Three Symbiotic Endozoicomonas Bacteria.</title>
        <authorList>
            <person name="Neave M.J."/>
            <person name="Apprill A."/>
            <person name="Voolstra C.R."/>
        </authorList>
    </citation>
    <scope>NUCLEOTIDE SEQUENCE [LARGE SCALE GENOMIC DNA]</scope>
    <source>
        <strain evidence="3 4">DSM 22380</strain>
    </source>
</reference>
<dbReference type="RefSeq" id="WP_020584138.1">
    <property type="nucleotide sequence ID" value="NZ_JOJP01000001.1"/>
</dbReference>